<dbReference type="OrthoDB" id="9809989at2"/>
<evidence type="ECO:0000259" key="2">
    <source>
        <dbReference type="Pfam" id="PF13205"/>
    </source>
</evidence>
<name>A0A556N3A7_9FLAO</name>
<dbReference type="AlphaFoldDB" id="A0A556N3A7"/>
<dbReference type="Proteomes" id="UP000316008">
    <property type="component" value="Unassembled WGS sequence"/>
</dbReference>
<protein>
    <recommendedName>
        <fullName evidence="2">SbsA Ig-like domain-containing protein</fullName>
    </recommendedName>
</protein>
<dbReference type="InterPro" id="IPR032812">
    <property type="entry name" value="SbsA_Ig"/>
</dbReference>
<dbReference type="Pfam" id="PF13205">
    <property type="entry name" value="Big_5"/>
    <property type="match status" value="1"/>
</dbReference>
<dbReference type="EMBL" id="VLPL01000002">
    <property type="protein sequence ID" value="TSJ46687.1"/>
    <property type="molecule type" value="Genomic_DNA"/>
</dbReference>
<evidence type="ECO:0000256" key="1">
    <source>
        <dbReference type="ARBA" id="ARBA00022729"/>
    </source>
</evidence>
<dbReference type="RefSeq" id="WP_144332224.1">
    <property type="nucleotide sequence ID" value="NZ_VLPL01000002.1"/>
</dbReference>
<reference evidence="3 4" key="1">
    <citation type="submission" date="2019-07" db="EMBL/GenBank/DDBJ databases">
        <authorList>
            <person name="Huq M.A."/>
        </authorList>
    </citation>
    <scope>NUCLEOTIDE SEQUENCE [LARGE SCALE GENOMIC DNA]</scope>
    <source>
        <strain evidence="3 4">MAH-3</strain>
    </source>
</reference>
<gene>
    <name evidence="3" type="ORF">FO442_05875</name>
</gene>
<evidence type="ECO:0000313" key="4">
    <source>
        <dbReference type="Proteomes" id="UP000316008"/>
    </source>
</evidence>
<organism evidence="3 4">
    <name type="scientific">Fluviicola chungangensis</name>
    <dbReference type="NCBI Taxonomy" id="2597671"/>
    <lineage>
        <taxon>Bacteria</taxon>
        <taxon>Pseudomonadati</taxon>
        <taxon>Bacteroidota</taxon>
        <taxon>Flavobacteriia</taxon>
        <taxon>Flavobacteriales</taxon>
        <taxon>Crocinitomicaceae</taxon>
        <taxon>Fluviicola</taxon>
    </lineage>
</organism>
<dbReference type="PROSITE" id="PS51257">
    <property type="entry name" value="PROKAR_LIPOPROTEIN"/>
    <property type="match status" value="1"/>
</dbReference>
<evidence type="ECO:0000313" key="3">
    <source>
        <dbReference type="EMBL" id="TSJ46687.1"/>
    </source>
</evidence>
<feature type="domain" description="SbsA Ig-like" evidence="2">
    <location>
        <begin position="40"/>
        <end position="128"/>
    </location>
</feature>
<proteinExistence type="predicted"/>
<keyword evidence="1" id="KW-0732">Signal</keyword>
<accession>A0A556N3A7</accession>
<comment type="caution">
    <text evidence="3">The sequence shown here is derived from an EMBL/GenBank/DDBJ whole genome shotgun (WGS) entry which is preliminary data.</text>
</comment>
<sequence>MGRYSLFLGLLLLLFGCAEIVPLTGGPADERAAVPVQGTQNPEQGALHVNQNELTVKFNEYFTLNDPANTAVMNPAAGKLDITSNKRELSIKWDSTLQANTTYIIQLNGTIKDLNEKNDTIHQFVFSTGDRIDSLKINGVVTDAFSNKPSAAFTIGLYDSLTDPYQKAPTYICKSNAKGEFEFAYLKEGRYQLFAFLDSNKDRLPSIGENMAYTSKLIASGDSIFIHILASKPKSPLKQLQVKLLNPGTFYAFGKELNEADLSINSQPVRILKRYAPDSLLAVLPIASNEVYTFIDGPDTITKIIPLKDRSKNFSISNKVYKNTWLLGDTLLFETNEQITQVDTSLIVMEDKTKVKIAYDYSFSGNQVRIIPKSATAFELVVNFKMGALKGSANQNDSIKLELKTVRTSDLSNLQLNIGSLKGRWVIQLMDGTNPIRTFLKTDSDSVINWLNLIPAVYQVLCIRDVNGNGKWDAGNWEKKTQPEEVVRFDLKSKLRPNWDIEETLELKTDE</sequence>
<keyword evidence="4" id="KW-1185">Reference proteome</keyword>